<protein>
    <submittedName>
        <fullName evidence="2">Uncharacterized protein</fullName>
    </submittedName>
</protein>
<dbReference type="AlphaFoldDB" id="A0AAD0VNK5"/>
<feature type="transmembrane region" description="Helical" evidence="1">
    <location>
        <begin position="472"/>
        <end position="493"/>
    </location>
</feature>
<proteinExistence type="predicted"/>
<feature type="transmembrane region" description="Helical" evidence="1">
    <location>
        <begin position="428"/>
        <end position="451"/>
    </location>
</feature>
<keyword evidence="1" id="KW-0472">Membrane</keyword>
<organism evidence="2 3">
    <name type="scientific">Cutibacterium acnes</name>
    <name type="common">Propionibacterium acnes</name>
    <dbReference type="NCBI Taxonomy" id="1747"/>
    <lineage>
        <taxon>Bacteria</taxon>
        <taxon>Bacillati</taxon>
        <taxon>Actinomycetota</taxon>
        <taxon>Actinomycetes</taxon>
        <taxon>Propionibacteriales</taxon>
        <taxon>Propionibacteriaceae</taxon>
        <taxon>Cutibacterium</taxon>
    </lineage>
</organism>
<feature type="transmembrane region" description="Helical" evidence="1">
    <location>
        <begin position="354"/>
        <end position="378"/>
    </location>
</feature>
<evidence type="ECO:0000313" key="3">
    <source>
        <dbReference type="Proteomes" id="UP000256621"/>
    </source>
</evidence>
<dbReference type="RefSeq" id="WP_116020422.1">
    <property type="nucleotide sequence ID" value="NZ_CP031442.1"/>
</dbReference>
<dbReference type="EMBL" id="CP031442">
    <property type="protein sequence ID" value="AXM06413.1"/>
    <property type="molecule type" value="Genomic_DNA"/>
</dbReference>
<evidence type="ECO:0000256" key="1">
    <source>
        <dbReference type="SAM" id="Phobius"/>
    </source>
</evidence>
<dbReference type="Proteomes" id="UP000256621">
    <property type="component" value="Chromosome"/>
</dbReference>
<reference evidence="2 3" key="1">
    <citation type="submission" date="2018-08" db="EMBL/GenBank/DDBJ databases">
        <title>Genome sequencing of Cutibacterium acnes KCOM 1315.</title>
        <authorList>
            <person name="Kook J.-K."/>
            <person name="Park S.-N."/>
            <person name="Lim Y.K."/>
        </authorList>
    </citation>
    <scope>NUCLEOTIDE SEQUENCE [LARGE SCALE GENOMIC DNA]</scope>
    <source>
        <strain evidence="2 3">KCOM 1315</strain>
    </source>
</reference>
<feature type="transmembrane region" description="Helical" evidence="1">
    <location>
        <begin position="688"/>
        <end position="712"/>
    </location>
</feature>
<feature type="transmembrane region" description="Helical" evidence="1">
    <location>
        <begin position="263"/>
        <end position="285"/>
    </location>
</feature>
<sequence length="812" mass="86902">MNRRLTAQTFHIWTRNKHRINLSCPFAVVIACFIALYLTLSSFALTGSQKRISYLDGHDASITISQTQTTLRPAQGTVIDRLRKSGARNISVITTGSSFQIDGLRTTGLSTGFHDRIQYMEWASGSPASRYHLTTGHWPSSPGEVALSEPLAARLHDPSRIHVFSDTSRLRVVGTFHDAYATDALVAIGAASGWKSMSAAASKGYPSLSPIVEYVWDGLPLSTAIPLFSTLCGTPTDSLVTSSRDGAKISASPQVSLASRSPYLVMIPCLLLTGAVQLTVMARIATSIRAQRQSMLKLGIPLSATLASALGSVLAICLAAWSVGVCGGWILGMALRRFLVPHLLTQPISPPVSIAPLAMTLLALTVAMSIAAIPLTGPRAGGRNRTTPHHARSATTLRWVRRVAGVLLIIGGLLALQNRTQLDDVIHGAIFVSSGAVLLMPDLISGIISVIKLPTPAGLLAVKTLHFNDARIRIMGSALCLCLVIPASVNVIMTSYQQSTAALSMAPPDTLILQSPDSNPVPKDLPRSVQAATGMKRAVKVDMLSGEITSNHHSGTAQAVMVVSSPEDAERVLNMKLTTEERTHLNNSFMLSFSDGPAKTILALDDGRRAAIPSSRVEVNPTWAYIYGGVIVKATLERIRAQSIPHQWVYTGVQKSGITQAVNYVHRQGLDPQLLTYHVEPEPPQMPFAWWTVCLTLVIIAAGITASVSASLGHIARNQSRQLLAIGLPKRLGAMIPILESMLLVGLCSVIASVLAIVPVVVGRSLSESFTLWVPKDWVILWCAGLGLLIVLSPLAGLRAIRARERTADALI</sequence>
<keyword evidence="1" id="KW-0812">Transmembrane</keyword>
<accession>A0AAD0VNK5</accession>
<feature type="transmembrane region" description="Helical" evidence="1">
    <location>
        <begin position="778"/>
        <end position="798"/>
    </location>
</feature>
<evidence type="ECO:0000313" key="2">
    <source>
        <dbReference type="EMBL" id="AXM06413.1"/>
    </source>
</evidence>
<dbReference type="PROSITE" id="PS51257">
    <property type="entry name" value="PROKAR_LIPOPROTEIN"/>
    <property type="match status" value="1"/>
</dbReference>
<feature type="transmembrane region" description="Helical" evidence="1">
    <location>
        <begin position="732"/>
        <end position="758"/>
    </location>
</feature>
<feature type="transmembrane region" description="Helical" evidence="1">
    <location>
        <begin position="399"/>
        <end position="416"/>
    </location>
</feature>
<feature type="transmembrane region" description="Helical" evidence="1">
    <location>
        <begin position="306"/>
        <end position="334"/>
    </location>
</feature>
<feature type="transmembrane region" description="Helical" evidence="1">
    <location>
        <begin position="20"/>
        <end position="40"/>
    </location>
</feature>
<gene>
    <name evidence="2" type="ORF">DXN06_04100</name>
</gene>
<name>A0AAD0VNK5_CUTAC</name>
<keyword evidence="1" id="KW-1133">Transmembrane helix</keyword>